<dbReference type="Gene3D" id="3.10.580.10">
    <property type="entry name" value="CBS-domain"/>
    <property type="match status" value="1"/>
</dbReference>
<dbReference type="InterPro" id="IPR051462">
    <property type="entry name" value="CBS_domain-containing"/>
</dbReference>
<sequence>MTSEHQPQLVEQLMNREVVTISPMASLREALRLMRDRHVKSLVVEKAHEHDAYGILTYTSILKAIVAEDGDIDMANVYDEMNKPAISVPGNMETKYAARLMVSQGIRRVIVLKNDELVGLITMSDIVGAILEKADE</sequence>
<dbReference type="PANTHER" id="PTHR48108:SF26">
    <property type="entry name" value="CBS DOMAIN-CONTAINING PROTEIN DDB_G0289609"/>
    <property type="match status" value="1"/>
</dbReference>
<proteinExistence type="predicted"/>
<evidence type="ECO:0000256" key="2">
    <source>
        <dbReference type="PROSITE-ProRule" id="PRU00703"/>
    </source>
</evidence>
<keyword evidence="5" id="KW-1185">Reference proteome</keyword>
<dbReference type="InterPro" id="IPR000644">
    <property type="entry name" value="CBS_dom"/>
</dbReference>
<accession>A0A6I6CX20</accession>
<name>A0A6I6CX20_9GAMM</name>
<dbReference type="SUPFAM" id="SSF54631">
    <property type="entry name" value="CBS-domain pair"/>
    <property type="match status" value="1"/>
</dbReference>
<dbReference type="InterPro" id="IPR046342">
    <property type="entry name" value="CBS_dom_sf"/>
</dbReference>
<evidence type="ECO:0000259" key="3">
    <source>
        <dbReference type="PROSITE" id="PS51371"/>
    </source>
</evidence>
<dbReference type="KEGG" id="ghl:GM160_08590"/>
<evidence type="ECO:0000313" key="5">
    <source>
        <dbReference type="Proteomes" id="UP000427716"/>
    </source>
</evidence>
<feature type="domain" description="CBS" evidence="3">
    <location>
        <begin position="81"/>
        <end position="136"/>
    </location>
</feature>
<dbReference type="PROSITE" id="PS51371">
    <property type="entry name" value="CBS"/>
    <property type="match status" value="2"/>
</dbReference>
<dbReference type="EMBL" id="CP046415">
    <property type="protein sequence ID" value="QGT78946.1"/>
    <property type="molecule type" value="Genomic_DNA"/>
</dbReference>
<keyword evidence="2" id="KW-0129">CBS domain</keyword>
<dbReference type="AlphaFoldDB" id="A0A6I6CX20"/>
<protein>
    <submittedName>
        <fullName evidence="4">CBS domain-containing protein</fullName>
    </submittedName>
</protein>
<gene>
    <name evidence="4" type="ORF">GM160_08590</name>
</gene>
<dbReference type="RefSeq" id="WP_156574584.1">
    <property type="nucleotide sequence ID" value="NZ_CP046415.1"/>
</dbReference>
<organism evidence="4 5">
    <name type="scientific">Guyparkeria halophila</name>
    <dbReference type="NCBI Taxonomy" id="47960"/>
    <lineage>
        <taxon>Bacteria</taxon>
        <taxon>Pseudomonadati</taxon>
        <taxon>Pseudomonadota</taxon>
        <taxon>Gammaproteobacteria</taxon>
        <taxon>Chromatiales</taxon>
        <taxon>Thioalkalibacteraceae</taxon>
        <taxon>Guyparkeria</taxon>
    </lineage>
</organism>
<dbReference type="Pfam" id="PF00571">
    <property type="entry name" value="CBS"/>
    <property type="match status" value="2"/>
</dbReference>
<dbReference type="PANTHER" id="PTHR48108">
    <property type="entry name" value="CBS DOMAIN-CONTAINING PROTEIN CBSX2, CHLOROPLASTIC"/>
    <property type="match status" value="1"/>
</dbReference>
<evidence type="ECO:0000313" key="4">
    <source>
        <dbReference type="EMBL" id="QGT78946.1"/>
    </source>
</evidence>
<dbReference type="CDD" id="cd04630">
    <property type="entry name" value="CBS_pair_bac"/>
    <property type="match status" value="1"/>
</dbReference>
<evidence type="ECO:0000256" key="1">
    <source>
        <dbReference type="ARBA" id="ARBA00022737"/>
    </source>
</evidence>
<feature type="domain" description="CBS" evidence="3">
    <location>
        <begin position="14"/>
        <end position="72"/>
    </location>
</feature>
<keyword evidence="1" id="KW-0677">Repeat</keyword>
<dbReference type="SMART" id="SM00116">
    <property type="entry name" value="CBS"/>
    <property type="match status" value="2"/>
</dbReference>
<dbReference type="Proteomes" id="UP000427716">
    <property type="component" value="Chromosome"/>
</dbReference>
<reference evidence="4 5" key="1">
    <citation type="submission" date="2019-11" db="EMBL/GenBank/DDBJ databases">
        <authorList>
            <person name="Zhang J."/>
            <person name="Sun C."/>
        </authorList>
    </citation>
    <scope>NUCLEOTIDE SEQUENCE [LARGE SCALE GENOMIC DNA]</scope>
    <source>
        <strain evidence="5">sp2</strain>
    </source>
</reference>